<keyword evidence="6" id="KW-0256">Endoplasmic reticulum</keyword>
<evidence type="ECO:0000256" key="12">
    <source>
        <dbReference type="ARBA" id="ARBA00038168"/>
    </source>
</evidence>
<dbReference type="EMBL" id="CP012528">
    <property type="protein sequence ID" value="ALC48477.1"/>
    <property type="molecule type" value="Genomic_DNA"/>
</dbReference>
<proteinExistence type="inferred from homology"/>
<organism evidence="16 17">
    <name type="scientific">Drosophila busckii</name>
    <name type="common">Fruit fly</name>
    <dbReference type="NCBI Taxonomy" id="30019"/>
    <lineage>
        <taxon>Eukaryota</taxon>
        <taxon>Metazoa</taxon>
        <taxon>Ecdysozoa</taxon>
        <taxon>Arthropoda</taxon>
        <taxon>Hexapoda</taxon>
        <taxon>Insecta</taxon>
        <taxon>Pterygota</taxon>
        <taxon>Neoptera</taxon>
        <taxon>Endopterygota</taxon>
        <taxon>Diptera</taxon>
        <taxon>Brachycera</taxon>
        <taxon>Muscomorpha</taxon>
        <taxon>Ephydroidea</taxon>
        <taxon>Drosophilidae</taxon>
        <taxon>Drosophila</taxon>
    </lineage>
</organism>
<dbReference type="Gene3D" id="3.10.120.10">
    <property type="entry name" value="Cytochrome b5-like heme/steroid binding domain"/>
    <property type="match status" value="1"/>
</dbReference>
<keyword evidence="17" id="KW-1185">Reference proteome</keyword>
<evidence type="ECO:0000259" key="15">
    <source>
        <dbReference type="PROSITE" id="PS50255"/>
    </source>
</evidence>
<dbReference type="GO" id="GO:0046872">
    <property type="term" value="F:metal ion binding"/>
    <property type="evidence" value="ECO:0007669"/>
    <property type="project" value="UniProtKB-KW"/>
</dbReference>
<evidence type="ECO:0000313" key="17">
    <source>
        <dbReference type="Proteomes" id="UP000494163"/>
    </source>
</evidence>
<dbReference type="Pfam" id="PF00173">
    <property type="entry name" value="Cyt-b5"/>
    <property type="match status" value="1"/>
</dbReference>
<gene>
    <name evidence="16" type="ORF">Dbus_chrXg333</name>
</gene>
<evidence type="ECO:0000313" key="16">
    <source>
        <dbReference type="EMBL" id="ALC48477.1"/>
    </source>
</evidence>
<comment type="similarity">
    <text evidence="12">Belongs to the cytochrome b5 family.</text>
</comment>
<evidence type="ECO:0000256" key="11">
    <source>
        <dbReference type="ARBA" id="ARBA00037877"/>
    </source>
</evidence>
<feature type="domain" description="Cytochrome b5 heme-binding" evidence="15">
    <location>
        <begin position="2"/>
        <end position="78"/>
    </location>
</feature>
<dbReference type="AlphaFoldDB" id="A0A0M4ER10"/>
<reference evidence="16 17" key="1">
    <citation type="submission" date="2015-08" db="EMBL/GenBank/DDBJ databases">
        <title>Ancestral chromatin configuration constrains chromatin evolution on differentiating sex chromosomes in Drosophila.</title>
        <authorList>
            <person name="Zhou Q."/>
            <person name="Bachtrog D."/>
        </authorList>
    </citation>
    <scope>NUCLEOTIDE SEQUENCE [LARGE SCALE GENOMIC DNA]</scope>
    <source>
        <tissue evidence="16">Whole larvae</tissue>
    </source>
</reference>
<evidence type="ECO:0000256" key="6">
    <source>
        <dbReference type="ARBA" id="ARBA00022824"/>
    </source>
</evidence>
<keyword evidence="14" id="KW-1133">Transmembrane helix</keyword>
<dbReference type="PANTHER" id="PTHR19359">
    <property type="entry name" value="CYTOCHROME B5"/>
    <property type="match status" value="1"/>
</dbReference>
<dbReference type="FunFam" id="3.10.120.10:FF:000002">
    <property type="entry name" value="Cytochrome b5 type B"/>
    <property type="match status" value="1"/>
</dbReference>
<dbReference type="InterPro" id="IPR036400">
    <property type="entry name" value="Cyt_B5-like_heme/steroid_sf"/>
</dbReference>
<evidence type="ECO:0000256" key="1">
    <source>
        <dbReference type="ARBA" id="ARBA00004131"/>
    </source>
</evidence>
<keyword evidence="7" id="KW-0492">Microsome</keyword>
<dbReference type="PRINTS" id="PR00363">
    <property type="entry name" value="CYTOCHROMEB5"/>
</dbReference>
<comment type="subcellular location">
    <subcellularLocation>
        <location evidence="1">Endoplasmic reticulum membrane</location>
        <topology evidence="1">Single-pass membrane protein</topology>
        <orientation evidence="1">Cytoplasmic side</orientation>
    </subcellularLocation>
    <subcellularLocation>
        <location evidence="11">Microsome membrane</location>
        <topology evidence="11">Single-pass membrane protein</topology>
        <orientation evidence="11">Cytoplasmic side</orientation>
    </subcellularLocation>
</comment>
<feature type="transmembrane region" description="Helical" evidence="14">
    <location>
        <begin position="92"/>
        <end position="109"/>
    </location>
</feature>
<dbReference type="GO" id="GO:0005789">
    <property type="term" value="C:endoplasmic reticulum membrane"/>
    <property type="evidence" value="ECO:0007669"/>
    <property type="project" value="UniProtKB-SubCell"/>
</dbReference>
<evidence type="ECO:0000256" key="9">
    <source>
        <dbReference type="ARBA" id="ARBA00023004"/>
    </source>
</evidence>
<evidence type="ECO:0000256" key="2">
    <source>
        <dbReference type="ARBA" id="ARBA00022448"/>
    </source>
</evidence>
<sequence length="119" mass="13137">MSKEISLATVQQHNKANDLWMVIDNKVYDVTKFRDEHPGGADALIDVAGRDATKDFNDVGHSAEAREMLKKYFVGNLAASDIKKKPTPVREIGLAIAAIALGITVVYMVKRHLVASRPY</sequence>
<keyword evidence="3" id="KW-0349">Heme</keyword>
<dbReference type="GO" id="GO:0020037">
    <property type="term" value="F:heme binding"/>
    <property type="evidence" value="ECO:0007669"/>
    <property type="project" value="TreeGrafter"/>
</dbReference>
<keyword evidence="5" id="KW-0479">Metal-binding</keyword>
<dbReference type="STRING" id="30019.A0A0M4ER10"/>
<keyword evidence="10 14" id="KW-0472">Membrane</keyword>
<name>A0A0M4ER10_DROBS</name>
<keyword evidence="9" id="KW-0408">Iron</keyword>
<protein>
    <recommendedName>
        <fullName evidence="13">Cytochrome b5</fullName>
    </recommendedName>
</protein>
<evidence type="ECO:0000256" key="4">
    <source>
        <dbReference type="ARBA" id="ARBA00022692"/>
    </source>
</evidence>
<keyword evidence="4 14" id="KW-0812">Transmembrane</keyword>
<evidence type="ECO:0000256" key="5">
    <source>
        <dbReference type="ARBA" id="ARBA00022723"/>
    </source>
</evidence>
<keyword evidence="8" id="KW-0249">Electron transport</keyword>
<dbReference type="OMA" id="PVGCREI"/>
<evidence type="ECO:0000256" key="7">
    <source>
        <dbReference type="ARBA" id="ARBA00022848"/>
    </source>
</evidence>
<accession>A0A0M4ER10</accession>
<dbReference type="InterPro" id="IPR001199">
    <property type="entry name" value="Cyt_B5-like_heme/steroid-bd"/>
</dbReference>
<dbReference type="PANTHER" id="PTHR19359:SF150">
    <property type="entry name" value="CYTOCHROME B5"/>
    <property type="match status" value="1"/>
</dbReference>
<keyword evidence="2" id="KW-0813">Transport</keyword>
<dbReference type="Proteomes" id="UP000494163">
    <property type="component" value="Chromosome X"/>
</dbReference>
<evidence type="ECO:0000256" key="14">
    <source>
        <dbReference type="SAM" id="Phobius"/>
    </source>
</evidence>
<evidence type="ECO:0000256" key="3">
    <source>
        <dbReference type="ARBA" id="ARBA00022617"/>
    </source>
</evidence>
<evidence type="ECO:0000256" key="8">
    <source>
        <dbReference type="ARBA" id="ARBA00022982"/>
    </source>
</evidence>
<dbReference type="InterPro" id="IPR050668">
    <property type="entry name" value="Cytochrome_b5"/>
</dbReference>
<dbReference type="SMART" id="SM01117">
    <property type="entry name" value="Cyt-b5"/>
    <property type="match status" value="1"/>
</dbReference>
<dbReference type="OrthoDB" id="260519at2759"/>
<evidence type="ECO:0000256" key="10">
    <source>
        <dbReference type="ARBA" id="ARBA00023136"/>
    </source>
</evidence>
<evidence type="ECO:0000256" key="13">
    <source>
        <dbReference type="ARBA" id="ARBA00039806"/>
    </source>
</evidence>
<dbReference type="SUPFAM" id="SSF55856">
    <property type="entry name" value="Cytochrome b5-like heme/steroid binding domain"/>
    <property type="match status" value="1"/>
</dbReference>
<dbReference type="PROSITE" id="PS50255">
    <property type="entry name" value="CYTOCHROME_B5_2"/>
    <property type="match status" value="1"/>
</dbReference>